<comment type="caution">
    <text evidence="3">The sequence shown here is derived from an EMBL/GenBank/DDBJ whole genome shotgun (WGS) entry which is preliminary data.</text>
</comment>
<gene>
    <name evidence="3" type="ORF">CLV43_112337</name>
</gene>
<dbReference type="Proteomes" id="UP000239494">
    <property type="component" value="Unassembled WGS sequence"/>
</dbReference>
<dbReference type="AlphaFoldDB" id="A0A2T0SSM0"/>
<sequence length="176" mass="18422">MNKGKVAVAVGALVLFAYVVKPAGDEPTAPSPVSVRIPSIAVDTVVTRTAVDHKTGVLVPPDRADVLGWYSDGVAPGDAGPAVIAGHVDSKTGPGVFYRLADLKPGDQVFVDREDGSAVKFVVDRTYAVEKSAFPTDAVYGPTPVSELRLVTCGGTFDHTVSSYRENVIVEAVLAR</sequence>
<dbReference type="Pfam" id="PF04203">
    <property type="entry name" value="Sortase"/>
    <property type="match status" value="1"/>
</dbReference>
<dbReference type="InterPro" id="IPR023365">
    <property type="entry name" value="Sortase_dom-sf"/>
</dbReference>
<evidence type="ECO:0000313" key="4">
    <source>
        <dbReference type="Proteomes" id="UP000239494"/>
    </source>
</evidence>
<keyword evidence="4" id="KW-1185">Reference proteome</keyword>
<dbReference type="CDD" id="cd05829">
    <property type="entry name" value="Sortase_F"/>
    <property type="match status" value="1"/>
</dbReference>
<organism evidence="3 4">
    <name type="scientific">Umezawaea tangerina</name>
    <dbReference type="NCBI Taxonomy" id="84725"/>
    <lineage>
        <taxon>Bacteria</taxon>
        <taxon>Bacillati</taxon>
        <taxon>Actinomycetota</taxon>
        <taxon>Actinomycetes</taxon>
        <taxon>Pseudonocardiales</taxon>
        <taxon>Pseudonocardiaceae</taxon>
        <taxon>Umezawaea</taxon>
    </lineage>
</organism>
<proteinExistence type="predicted"/>
<dbReference type="Gene3D" id="2.40.260.10">
    <property type="entry name" value="Sortase"/>
    <property type="match status" value="1"/>
</dbReference>
<accession>A0A2T0SSM0</accession>
<keyword evidence="1" id="KW-0378">Hydrolase</keyword>
<dbReference type="InterPro" id="IPR042001">
    <property type="entry name" value="Sortase_F"/>
</dbReference>
<dbReference type="SUPFAM" id="SSF63817">
    <property type="entry name" value="Sortase"/>
    <property type="match status" value="1"/>
</dbReference>
<name>A0A2T0SSM0_9PSEU</name>
<evidence type="ECO:0000256" key="2">
    <source>
        <dbReference type="SAM" id="SignalP"/>
    </source>
</evidence>
<feature type="chain" id="PRO_5039295483" evidence="2">
    <location>
        <begin position="24"/>
        <end position="176"/>
    </location>
</feature>
<feature type="signal peptide" evidence="2">
    <location>
        <begin position="1"/>
        <end position="23"/>
    </location>
</feature>
<dbReference type="NCBIfam" id="NF033748">
    <property type="entry name" value="class_F_sortase"/>
    <property type="match status" value="1"/>
</dbReference>
<protein>
    <submittedName>
        <fullName evidence="3">LPXTG-site transpeptidase (Sortase) family protein</fullName>
    </submittedName>
</protein>
<dbReference type="InterPro" id="IPR005754">
    <property type="entry name" value="Sortase"/>
</dbReference>
<dbReference type="GO" id="GO:0016787">
    <property type="term" value="F:hydrolase activity"/>
    <property type="evidence" value="ECO:0007669"/>
    <property type="project" value="UniProtKB-KW"/>
</dbReference>
<evidence type="ECO:0000256" key="1">
    <source>
        <dbReference type="ARBA" id="ARBA00022801"/>
    </source>
</evidence>
<keyword evidence="2" id="KW-0732">Signal</keyword>
<evidence type="ECO:0000313" key="3">
    <source>
        <dbReference type="EMBL" id="PRY36407.1"/>
    </source>
</evidence>
<dbReference type="EMBL" id="PVTF01000012">
    <property type="protein sequence ID" value="PRY36407.1"/>
    <property type="molecule type" value="Genomic_DNA"/>
</dbReference>
<reference evidence="3 4" key="1">
    <citation type="submission" date="2018-03" db="EMBL/GenBank/DDBJ databases">
        <title>Genomic Encyclopedia of Archaeal and Bacterial Type Strains, Phase II (KMG-II): from individual species to whole genera.</title>
        <authorList>
            <person name="Goeker M."/>
        </authorList>
    </citation>
    <scope>NUCLEOTIDE SEQUENCE [LARGE SCALE GENOMIC DNA]</scope>
    <source>
        <strain evidence="3 4">DSM 44720</strain>
    </source>
</reference>